<dbReference type="GO" id="GO:0000981">
    <property type="term" value="F:DNA-binding transcription factor activity, RNA polymerase II-specific"/>
    <property type="evidence" value="ECO:0007669"/>
    <property type="project" value="InterPro"/>
</dbReference>
<dbReference type="EMBL" id="KN824282">
    <property type="protein sequence ID" value="KIM31409.1"/>
    <property type="molecule type" value="Genomic_DNA"/>
</dbReference>
<sequence>MSHPPFEGIVDFSYHQPHFGQYSGTAALPASDATTVHHHHAQSRSDGGSDWKQSAFFSYRPNEVKHRKRTTRQQLKVLEDTFRTTQKPDGNVRKSLALQLNMTPRNVQVWFQNRRAKDKTLAKRALKTVDEGKTAASPTDLDSETVGNSIDGFTSPVAPHQSFVYPSSESYSPPAASTSEQDFRVRYGSSVDTHSGSASPIETVFPTQYDVPTPVYPVNGVVSPASSSFSQSDVQAPAYHAPTNYPAAYARDMFAPRGSLPHIHAPTFAQDSQHQRSASSPALPSNVDSSSNLSLTTYASINGMLYPQQQQPRFLNAQPMFAAATGIQRTGPLPAADFTFGMPARSDAETETEASGYQSYSQFGSVSGSDTPSSHSGLSHYGSMASLTDSTRSFDEDGVPHGWKGEQRRGSIPLGVRPSFGNLASRGFSPLSVGYSSNSPCPQTEAESENSENALYRADWSATQANECKPAFKREDIESSQTLGYQRGSYTFNGLVNQEAASEAYQQYIAYGHQQQQQTLSDNMLGYNYVQPEMSELQMPRPTAAVAYGTYGFA</sequence>
<evidence type="ECO:0000256" key="4">
    <source>
        <dbReference type="PROSITE-ProRule" id="PRU00108"/>
    </source>
</evidence>
<dbReference type="CDD" id="cd00086">
    <property type="entry name" value="homeodomain"/>
    <property type="match status" value="1"/>
</dbReference>
<evidence type="ECO:0000313" key="8">
    <source>
        <dbReference type="EMBL" id="KIM31409.1"/>
    </source>
</evidence>
<dbReference type="SMART" id="SM00389">
    <property type="entry name" value="HOX"/>
    <property type="match status" value="1"/>
</dbReference>
<name>A0A0C3BGW6_SERVB</name>
<evidence type="ECO:0000256" key="3">
    <source>
        <dbReference type="ARBA" id="ARBA00023242"/>
    </source>
</evidence>
<feature type="domain" description="Homeobox" evidence="7">
    <location>
        <begin position="61"/>
        <end position="121"/>
    </location>
</feature>
<dbReference type="HOGENOM" id="CLU_536492_0_0_1"/>
<evidence type="ECO:0000313" key="9">
    <source>
        <dbReference type="Proteomes" id="UP000054097"/>
    </source>
</evidence>
<feature type="compositionally biased region" description="Basic and acidic residues" evidence="6">
    <location>
        <begin position="392"/>
        <end position="409"/>
    </location>
</feature>
<dbReference type="SUPFAM" id="SSF46689">
    <property type="entry name" value="Homeodomain-like"/>
    <property type="match status" value="1"/>
</dbReference>
<dbReference type="GO" id="GO:0000978">
    <property type="term" value="F:RNA polymerase II cis-regulatory region sequence-specific DNA binding"/>
    <property type="evidence" value="ECO:0007669"/>
    <property type="project" value="TreeGrafter"/>
</dbReference>
<dbReference type="InterPro" id="IPR001356">
    <property type="entry name" value="HD"/>
</dbReference>
<feature type="region of interest" description="Disordered" evidence="6">
    <location>
        <begin position="131"/>
        <end position="153"/>
    </location>
</feature>
<accession>A0A0C3BGW6</accession>
<evidence type="ECO:0000256" key="5">
    <source>
        <dbReference type="RuleBase" id="RU000682"/>
    </source>
</evidence>
<keyword evidence="3 4" id="KW-0539">Nucleus</keyword>
<evidence type="ECO:0000259" key="7">
    <source>
        <dbReference type="PROSITE" id="PS50071"/>
    </source>
</evidence>
<feature type="region of interest" description="Disordered" evidence="6">
    <location>
        <begin position="338"/>
        <end position="357"/>
    </location>
</feature>
<dbReference type="InterPro" id="IPR051000">
    <property type="entry name" value="Homeobox_DNA-bind_prot"/>
</dbReference>
<dbReference type="OrthoDB" id="6159439at2759"/>
<feature type="DNA-binding region" description="Homeobox" evidence="4">
    <location>
        <begin position="63"/>
        <end position="122"/>
    </location>
</feature>
<dbReference type="Proteomes" id="UP000054097">
    <property type="component" value="Unassembled WGS sequence"/>
</dbReference>
<dbReference type="InterPro" id="IPR009057">
    <property type="entry name" value="Homeodomain-like_sf"/>
</dbReference>
<protein>
    <recommendedName>
        <fullName evidence="7">Homeobox domain-containing protein</fullName>
    </recommendedName>
</protein>
<dbReference type="Pfam" id="PF00046">
    <property type="entry name" value="Homeodomain"/>
    <property type="match status" value="1"/>
</dbReference>
<reference evidence="8 9" key="1">
    <citation type="submission" date="2014-04" db="EMBL/GenBank/DDBJ databases">
        <authorList>
            <consortium name="DOE Joint Genome Institute"/>
            <person name="Kuo A."/>
            <person name="Zuccaro A."/>
            <person name="Kohler A."/>
            <person name="Nagy L.G."/>
            <person name="Floudas D."/>
            <person name="Copeland A."/>
            <person name="Barry K.W."/>
            <person name="Cichocki N."/>
            <person name="Veneault-Fourrey C."/>
            <person name="LaButti K."/>
            <person name="Lindquist E.A."/>
            <person name="Lipzen A."/>
            <person name="Lundell T."/>
            <person name="Morin E."/>
            <person name="Murat C."/>
            <person name="Sun H."/>
            <person name="Tunlid A."/>
            <person name="Henrissat B."/>
            <person name="Grigoriev I.V."/>
            <person name="Hibbett D.S."/>
            <person name="Martin F."/>
            <person name="Nordberg H.P."/>
            <person name="Cantor M.N."/>
            <person name="Hua S.X."/>
        </authorList>
    </citation>
    <scope>NUCLEOTIDE SEQUENCE [LARGE SCALE GENOMIC DNA]</scope>
    <source>
        <strain evidence="8 9">MAFF 305830</strain>
    </source>
</reference>
<feature type="region of interest" description="Disordered" evidence="6">
    <location>
        <begin position="392"/>
        <end position="416"/>
    </location>
</feature>
<dbReference type="PANTHER" id="PTHR24324:SF9">
    <property type="entry name" value="HOMEOBOX DOMAIN-CONTAINING PROTEIN"/>
    <property type="match status" value="1"/>
</dbReference>
<dbReference type="Gene3D" id="1.10.10.60">
    <property type="entry name" value="Homeodomain-like"/>
    <property type="match status" value="1"/>
</dbReference>
<keyword evidence="2 4" id="KW-0371">Homeobox</keyword>
<dbReference type="GO" id="GO:0030154">
    <property type="term" value="P:cell differentiation"/>
    <property type="evidence" value="ECO:0007669"/>
    <property type="project" value="TreeGrafter"/>
</dbReference>
<dbReference type="PROSITE" id="PS00027">
    <property type="entry name" value="HOMEOBOX_1"/>
    <property type="match status" value="1"/>
</dbReference>
<keyword evidence="1 4" id="KW-0238">DNA-binding</keyword>
<evidence type="ECO:0000256" key="1">
    <source>
        <dbReference type="ARBA" id="ARBA00023125"/>
    </source>
</evidence>
<evidence type="ECO:0000256" key="6">
    <source>
        <dbReference type="SAM" id="MobiDB-lite"/>
    </source>
</evidence>
<proteinExistence type="predicted"/>
<evidence type="ECO:0000256" key="2">
    <source>
        <dbReference type="ARBA" id="ARBA00023155"/>
    </source>
</evidence>
<dbReference type="STRING" id="933852.A0A0C3BGW6"/>
<dbReference type="AlphaFoldDB" id="A0A0C3BGW6"/>
<dbReference type="GO" id="GO:0005634">
    <property type="term" value="C:nucleus"/>
    <property type="evidence" value="ECO:0007669"/>
    <property type="project" value="UniProtKB-SubCell"/>
</dbReference>
<dbReference type="PANTHER" id="PTHR24324">
    <property type="entry name" value="HOMEOBOX PROTEIN HHEX"/>
    <property type="match status" value="1"/>
</dbReference>
<feature type="region of interest" description="Disordered" evidence="6">
    <location>
        <begin position="33"/>
        <end position="52"/>
    </location>
</feature>
<keyword evidence="9" id="KW-1185">Reference proteome</keyword>
<organism evidence="8 9">
    <name type="scientific">Serendipita vermifera MAFF 305830</name>
    <dbReference type="NCBI Taxonomy" id="933852"/>
    <lineage>
        <taxon>Eukaryota</taxon>
        <taxon>Fungi</taxon>
        <taxon>Dikarya</taxon>
        <taxon>Basidiomycota</taxon>
        <taxon>Agaricomycotina</taxon>
        <taxon>Agaricomycetes</taxon>
        <taxon>Sebacinales</taxon>
        <taxon>Serendipitaceae</taxon>
        <taxon>Serendipita</taxon>
    </lineage>
</organism>
<reference evidence="9" key="2">
    <citation type="submission" date="2015-01" db="EMBL/GenBank/DDBJ databases">
        <title>Evolutionary Origins and Diversification of the Mycorrhizal Mutualists.</title>
        <authorList>
            <consortium name="DOE Joint Genome Institute"/>
            <consortium name="Mycorrhizal Genomics Consortium"/>
            <person name="Kohler A."/>
            <person name="Kuo A."/>
            <person name="Nagy L.G."/>
            <person name="Floudas D."/>
            <person name="Copeland A."/>
            <person name="Barry K.W."/>
            <person name="Cichocki N."/>
            <person name="Veneault-Fourrey C."/>
            <person name="LaButti K."/>
            <person name="Lindquist E.A."/>
            <person name="Lipzen A."/>
            <person name="Lundell T."/>
            <person name="Morin E."/>
            <person name="Murat C."/>
            <person name="Riley R."/>
            <person name="Ohm R."/>
            <person name="Sun H."/>
            <person name="Tunlid A."/>
            <person name="Henrissat B."/>
            <person name="Grigoriev I.V."/>
            <person name="Hibbett D.S."/>
            <person name="Martin F."/>
        </authorList>
    </citation>
    <scope>NUCLEOTIDE SEQUENCE [LARGE SCALE GENOMIC DNA]</scope>
    <source>
        <strain evidence="9">MAFF 305830</strain>
    </source>
</reference>
<dbReference type="PROSITE" id="PS50071">
    <property type="entry name" value="HOMEOBOX_2"/>
    <property type="match status" value="1"/>
</dbReference>
<comment type="subcellular location">
    <subcellularLocation>
        <location evidence="4 5">Nucleus</location>
    </subcellularLocation>
</comment>
<gene>
    <name evidence="8" type="ORF">M408DRAFT_258951</name>
</gene>
<dbReference type="InterPro" id="IPR017970">
    <property type="entry name" value="Homeobox_CS"/>
</dbReference>
<feature type="region of interest" description="Disordered" evidence="6">
    <location>
        <begin position="269"/>
        <end position="289"/>
    </location>
</feature>